<evidence type="ECO:0000313" key="6">
    <source>
        <dbReference type="Proteomes" id="UP001642540"/>
    </source>
</evidence>
<dbReference type="CDD" id="cd12395">
    <property type="entry name" value="RRM2_RBM34"/>
    <property type="match status" value="1"/>
</dbReference>
<feature type="region of interest" description="Disordered" evidence="3">
    <location>
        <begin position="431"/>
        <end position="488"/>
    </location>
</feature>
<evidence type="ECO:0000313" key="5">
    <source>
        <dbReference type="EMBL" id="CAL8090609.1"/>
    </source>
</evidence>
<keyword evidence="1 2" id="KW-0694">RNA-binding</keyword>
<gene>
    <name evidence="5" type="ORF">ODALV1_LOCUS7700</name>
</gene>
<name>A0ABP1QAA1_9HEXA</name>
<reference evidence="5 6" key="1">
    <citation type="submission" date="2024-08" db="EMBL/GenBank/DDBJ databases">
        <authorList>
            <person name="Cucini C."/>
            <person name="Frati F."/>
        </authorList>
    </citation>
    <scope>NUCLEOTIDE SEQUENCE [LARGE SCALE GENOMIC DNA]</scope>
</reference>
<feature type="region of interest" description="Disordered" evidence="3">
    <location>
        <begin position="101"/>
        <end position="248"/>
    </location>
</feature>
<feature type="compositionally biased region" description="Basic and acidic residues" evidence="3">
    <location>
        <begin position="185"/>
        <end position="200"/>
    </location>
</feature>
<feature type="region of interest" description="Disordered" evidence="3">
    <location>
        <begin position="524"/>
        <end position="557"/>
    </location>
</feature>
<dbReference type="InterPro" id="IPR012677">
    <property type="entry name" value="Nucleotide-bd_a/b_plait_sf"/>
</dbReference>
<feature type="compositionally biased region" description="Basic and acidic residues" evidence="3">
    <location>
        <begin position="101"/>
        <end position="112"/>
    </location>
</feature>
<dbReference type="InterPro" id="IPR034221">
    <property type="entry name" value="RBM34_RRM2"/>
</dbReference>
<organism evidence="5 6">
    <name type="scientific">Orchesella dallaii</name>
    <dbReference type="NCBI Taxonomy" id="48710"/>
    <lineage>
        <taxon>Eukaryota</taxon>
        <taxon>Metazoa</taxon>
        <taxon>Ecdysozoa</taxon>
        <taxon>Arthropoda</taxon>
        <taxon>Hexapoda</taxon>
        <taxon>Collembola</taxon>
        <taxon>Entomobryomorpha</taxon>
        <taxon>Entomobryoidea</taxon>
        <taxon>Orchesellidae</taxon>
        <taxon>Orchesellinae</taxon>
        <taxon>Orchesella</taxon>
    </lineage>
</organism>
<dbReference type="Pfam" id="PF00076">
    <property type="entry name" value="RRM_1"/>
    <property type="match status" value="2"/>
</dbReference>
<evidence type="ECO:0000259" key="4">
    <source>
        <dbReference type="PROSITE" id="PS50102"/>
    </source>
</evidence>
<feature type="compositionally biased region" description="Polar residues" evidence="3">
    <location>
        <begin position="524"/>
        <end position="537"/>
    </location>
</feature>
<feature type="compositionally biased region" description="Polar residues" evidence="3">
    <location>
        <begin position="218"/>
        <end position="228"/>
    </location>
</feature>
<dbReference type="EMBL" id="CAXLJM020000024">
    <property type="protein sequence ID" value="CAL8090609.1"/>
    <property type="molecule type" value="Genomic_DNA"/>
</dbReference>
<feature type="compositionally biased region" description="Basic residues" evidence="3">
    <location>
        <begin position="431"/>
        <end position="443"/>
    </location>
</feature>
<dbReference type="PANTHER" id="PTHR48024:SF56">
    <property type="entry name" value="HETEROGENEOUS NUCLEAR RIBONUCLEOPROTEIN A0"/>
    <property type="match status" value="1"/>
</dbReference>
<dbReference type="InterPro" id="IPR000504">
    <property type="entry name" value="RRM_dom"/>
</dbReference>
<dbReference type="Gene3D" id="3.30.70.330">
    <property type="match status" value="2"/>
</dbReference>
<sequence length="557" mass="61907">MAAYTLGTISKLLSVEGGKPEKVDPKLAALFGNAPASSGSASTVYKTVKVSETQLLKNKNKSKPVVGFAIGKGKKKKDDVKLKHKDAAAIRVDAKQKVKNAVKEAAKNDNSVKSKVVQKPIPKLKLNAKKQERDKPAPPPKKKVQDDTITSSTTAAQPNVVAKKRKPKANSKELKEIRKLKRAKARQEKEEQEKATNVKVEEDDGEEVEGVEENGEESTPTQKPTATTKDGEKTLAEKNAPKAKDPELEKRTVFIGNLPPEIKKKALEKMFKKFGNVETVRYRCGAPNKPTLLKKVAINRRELHPDHDTLAAFVRFSTREEAEKAVEESIGLILNDNHLNVDLVVPSEKRDNKKAIFVGNLSLKLTDEELWRFFEDCGKIVNVRVVRDRATGMGKGFGYVNFCDKESVAAALKKNQEELKNRKVRISKCVKKPKVKKEKKPNGKKPNSREITRTDKAGKPKSDSWKPKETFGAGKQHSFQKKRRMSDVHEYGGDRLAEIGKLKRKSKKPNRGELHKANIAKLLTNTKPPVNIRSGTSKPGRLGVSGGSVTNKKKYFK</sequence>
<comment type="caution">
    <text evidence="5">The sequence shown here is derived from an EMBL/GenBank/DDBJ whole genome shotgun (WGS) entry which is preliminary data.</text>
</comment>
<evidence type="ECO:0000256" key="3">
    <source>
        <dbReference type="SAM" id="MobiDB-lite"/>
    </source>
</evidence>
<dbReference type="SUPFAM" id="SSF54928">
    <property type="entry name" value="RNA-binding domain, RBD"/>
    <property type="match status" value="2"/>
</dbReference>
<dbReference type="InterPro" id="IPR035979">
    <property type="entry name" value="RBD_domain_sf"/>
</dbReference>
<accession>A0ABP1QAA1</accession>
<proteinExistence type="predicted"/>
<keyword evidence="6" id="KW-1185">Reference proteome</keyword>
<feature type="compositionally biased region" description="Acidic residues" evidence="3">
    <location>
        <begin position="201"/>
        <end position="216"/>
    </location>
</feature>
<feature type="compositionally biased region" description="Basic and acidic residues" evidence="3">
    <location>
        <begin position="447"/>
        <end position="469"/>
    </location>
</feature>
<dbReference type="Proteomes" id="UP001642540">
    <property type="component" value="Unassembled WGS sequence"/>
</dbReference>
<dbReference type="CDD" id="cd12394">
    <property type="entry name" value="RRM1_RBM34"/>
    <property type="match status" value="1"/>
</dbReference>
<feature type="compositionally biased region" description="Basic and acidic residues" evidence="3">
    <location>
        <begin position="229"/>
        <end position="248"/>
    </location>
</feature>
<feature type="compositionally biased region" description="Polar residues" evidence="3">
    <location>
        <begin position="147"/>
        <end position="157"/>
    </location>
</feature>
<dbReference type="InterPro" id="IPR050886">
    <property type="entry name" value="RNA-binding_reg"/>
</dbReference>
<evidence type="ECO:0000256" key="2">
    <source>
        <dbReference type="PROSITE-ProRule" id="PRU00176"/>
    </source>
</evidence>
<evidence type="ECO:0000256" key="1">
    <source>
        <dbReference type="ARBA" id="ARBA00022884"/>
    </source>
</evidence>
<dbReference type="PROSITE" id="PS50102">
    <property type="entry name" value="RRM"/>
    <property type="match status" value="2"/>
</dbReference>
<feature type="domain" description="RRM" evidence="4">
    <location>
        <begin position="251"/>
        <end position="346"/>
    </location>
</feature>
<feature type="domain" description="RRM" evidence="4">
    <location>
        <begin position="354"/>
        <end position="431"/>
    </location>
</feature>
<dbReference type="PANTHER" id="PTHR48024">
    <property type="entry name" value="GEO13361P1-RELATED"/>
    <property type="match status" value="1"/>
</dbReference>
<protein>
    <recommendedName>
        <fullName evidence="4">RRM domain-containing protein</fullName>
    </recommendedName>
</protein>
<dbReference type="SMART" id="SM00360">
    <property type="entry name" value="RRM"/>
    <property type="match status" value="2"/>
</dbReference>